<dbReference type="Gene3D" id="4.10.280.10">
    <property type="entry name" value="Helix-loop-helix DNA-binding domain"/>
    <property type="match status" value="1"/>
</dbReference>
<dbReference type="GO" id="GO:0046983">
    <property type="term" value="F:protein dimerization activity"/>
    <property type="evidence" value="ECO:0007669"/>
    <property type="project" value="InterPro"/>
</dbReference>
<name>A0A9P7EBY5_9AGAM</name>
<feature type="domain" description="BHLH" evidence="1">
    <location>
        <begin position="15"/>
        <end position="55"/>
    </location>
</feature>
<dbReference type="EMBL" id="JABBWG010000014">
    <property type="protein sequence ID" value="KAG1817201.1"/>
    <property type="molecule type" value="Genomic_DNA"/>
</dbReference>
<comment type="caution">
    <text evidence="2">The sequence shown here is derived from an EMBL/GenBank/DDBJ whole genome shotgun (WGS) entry which is preliminary data.</text>
</comment>
<dbReference type="OrthoDB" id="2680604at2759"/>
<dbReference type="Proteomes" id="UP000807769">
    <property type="component" value="Unassembled WGS sequence"/>
</dbReference>
<evidence type="ECO:0000313" key="3">
    <source>
        <dbReference type="Proteomes" id="UP000807769"/>
    </source>
</evidence>
<dbReference type="AlphaFoldDB" id="A0A9P7EBY5"/>
<dbReference type="InterPro" id="IPR011598">
    <property type="entry name" value="bHLH_dom"/>
</dbReference>
<reference evidence="2" key="1">
    <citation type="journal article" date="2020" name="New Phytol.">
        <title>Comparative genomics reveals dynamic genome evolution in host specialist ectomycorrhizal fungi.</title>
        <authorList>
            <person name="Lofgren L.A."/>
            <person name="Nguyen N.H."/>
            <person name="Vilgalys R."/>
            <person name="Ruytinx J."/>
            <person name="Liao H.L."/>
            <person name="Branco S."/>
            <person name="Kuo A."/>
            <person name="LaButti K."/>
            <person name="Lipzen A."/>
            <person name="Andreopoulos W."/>
            <person name="Pangilinan J."/>
            <person name="Riley R."/>
            <person name="Hundley H."/>
            <person name="Na H."/>
            <person name="Barry K."/>
            <person name="Grigoriev I.V."/>
            <person name="Stajich J.E."/>
            <person name="Kennedy P.G."/>
        </authorList>
    </citation>
    <scope>NUCLEOTIDE SEQUENCE</scope>
    <source>
        <strain evidence="2">MN1</strain>
    </source>
</reference>
<gene>
    <name evidence="2" type="ORF">BJ212DRAFT_1351506</name>
</gene>
<proteinExistence type="predicted"/>
<accession>A0A9P7EBY5</accession>
<evidence type="ECO:0000259" key="1">
    <source>
        <dbReference type="Pfam" id="PF00010"/>
    </source>
</evidence>
<evidence type="ECO:0000313" key="2">
    <source>
        <dbReference type="EMBL" id="KAG1817201.1"/>
    </source>
</evidence>
<protein>
    <recommendedName>
        <fullName evidence="1">BHLH domain-containing protein</fullName>
    </recommendedName>
</protein>
<dbReference type="SUPFAM" id="SSF47459">
    <property type="entry name" value="HLH, helix-loop-helix DNA-binding domain"/>
    <property type="match status" value="1"/>
</dbReference>
<dbReference type="Pfam" id="PF00010">
    <property type="entry name" value="HLH"/>
    <property type="match status" value="1"/>
</dbReference>
<organism evidence="2 3">
    <name type="scientific">Suillus subaureus</name>
    <dbReference type="NCBI Taxonomy" id="48587"/>
    <lineage>
        <taxon>Eukaryota</taxon>
        <taxon>Fungi</taxon>
        <taxon>Dikarya</taxon>
        <taxon>Basidiomycota</taxon>
        <taxon>Agaricomycotina</taxon>
        <taxon>Agaricomycetes</taxon>
        <taxon>Agaricomycetidae</taxon>
        <taxon>Boletales</taxon>
        <taxon>Suillineae</taxon>
        <taxon>Suillaceae</taxon>
        <taxon>Suillus</taxon>
    </lineage>
</organism>
<dbReference type="InterPro" id="IPR036638">
    <property type="entry name" value="HLH_DNA-bd_sf"/>
</dbReference>
<sequence>MPHIGGIKANLQRPYREGERDCFQQLRQVVQEITNERPSTRYEILRRATETLRQLDREHRSLSAEHAAVLNSARLADSSTFYPAVSQFPAESWLANHGIQTIPMLPHVLSSEPSNDIACSTHDGQNMDAVHNYYILPTNHFANSQSSDVY</sequence>
<dbReference type="RefSeq" id="XP_041193620.1">
    <property type="nucleotide sequence ID" value="XM_041335534.1"/>
</dbReference>
<keyword evidence="3" id="KW-1185">Reference proteome</keyword>
<dbReference type="GeneID" id="64629551"/>